<dbReference type="Gene3D" id="3.40.630.30">
    <property type="match status" value="1"/>
</dbReference>
<comment type="function">
    <text evidence="7">Catalytic component of the histone acetylase B (HAT-B) complex. Has intrinsic substrate specificity that modifies lysine in recognition sequence GXGKXG. Involved in DNA double-strand break repair.</text>
</comment>
<dbReference type="PIRSF" id="PIRSF038084">
    <property type="entry name" value="HAT-B_cat"/>
    <property type="match status" value="1"/>
</dbReference>
<dbReference type="InterPro" id="IPR016181">
    <property type="entry name" value="Acyl_CoA_acyltransferase"/>
</dbReference>
<organism evidence="10 11">
    <name type="scientific">Apiospora saccharicola</name>
    <dbReference type="NCBI Taxonomy" id="335842"/>
    <lineage>
        <taxon>Eukaryota</taxon>
        <taxon>Fungi</taxon>
        <taxon>Dikarya</taxon>
        <taxon>Ascomycota</taxon>
        <taxon>Pezizomycotina</taxon>
        <taxon>Sordariomycetes</taxon>
        <taxon>Xylariomycetidae</taxon>
        <taxon>Amphisphaeriales</taxon>
        <taxon>Apiosporaceae</taxon>
        <taxon>Apiospora</taxon>
    </lineage>
</organism>
<comment type="catalytic activity">
    <reaction evidence="6 7">
        <text>L-lysyl-[protein] + acetyl-CoA = N(6)-acetyl-L-lysyl-[protein] + CoA + H(+)</text>
        <dbReference type="Rhea" id="RHEA:45948"/>
        <dbReference type="Rhea" id="RHEA-COMP:9752"/>
        <dbReference type="Rhea" id="RHEA-COMP:10731"/>
        <dbReference type="ChEBI" id="CHEBI:15378"/>
        <dbReference type="ChEBI" id="CHEBI:29969"/>
        <dbReference type="ChEBI" id="CHEBI:57287"/>
        <dbReference type="ChEBI" id="CHEBI:57288"/>
        <dbReference type="ChEBI" id="CHEBI:61930"/>
        <dbReference type="EC" id="2.3.1.48"/>
    </reaction>
</comment>
<keyword evidence="5 7" id="KW-0012">Acyltransferase</keyword>
<evidence type="ECO:0000256" key="7">
    <source>
        <dbReference type="PIRNR" id="PIRNR038084"/>
    </source>
</evidence>
<name>A0ABR1TL05_9PEZI</name>
<protein>
    <recommendedName>
        <fullName evidence="3 7">Histone acetyltransferase type B catalytic subunit</fullName>
        <ecNumber evidence="2 7">2.3.1.48</ecNumber>
    </recommendedName>
</protein>
<comment type="similarity">
    <text evidence="1 7">Belongs to the HAT1 family.</text>
</comment>
<dbReference type="SUPFAM" id="SSF55729">
    <property type="entry name" value="Acyl-CoA N-acyltransferases (Nat)"/>
    <property type="match status" value="1"/>
</dbReference>
<gene>
    <name evidence="10" type="ORF">PG996_015405</name>
</gene>
<accession>A0ABR1TL05</accession>
<dbReference type="Pfam" id="PF21184">
    <property type="entry name" value="HAT1_C_fung"/>
    <property type="match status" value="1"/>
</dbReference>
<evidence type="ECO:0000256" key="6">
    <source>
        <dbReference type="ARBA" id="ARBA00048017"/>
    </source>
</evidence>
<dbReference type="CDD" id="cd04301">
    <property type="entry name" value="NAT_SF"/>
    <property type="match status" value="1"/>
</dbReference>
<dbReference type="InterPro" id="IPR037113">
    <property type="entry name" value="Hat1_N_sf"/>
</dbReference>
<keyword evidence="11" id="KW-1185">Reference proteome</keyword>
<comment type="caution">
    <text evidence="10">The sequence shown here is derived from an EMBL/GenBank/DDBJ whole genome shotgun (WGS) entry which is preliminary data.</text>
</comment>
<proteinExistence type="inferred from homology"/>
<reference evidence="10 11" key="1">
    <citation type="submission" date="2023-01" db="EMBL/GenBank/DDBJ databases">
        <title>Analysis of 21 Apiospora genomes using comparative genomics revels a genus with tremendous synthesis potential of carbohydrate active enzymes and secondary metabolites.</title>
        <authorList>
            <person name="Sorensen T."/>
        </authorList>
    </citation>
    <scope>NUCLEOTIDE SEQUENCE [LARGE SCALE GENOMIC DNA]</scope>
    <source>
        <strain evidence="10 11">CBS 83171</strain>
    </source>
</reference>
<evidence type="ECO:0000313" key="10">
    <source>
        <dbReference type="EMBL" id="KAK8047341.1"/>
    </source>
</evidence>
<evidence type="ECO:0000313" key="11">
    <source>
        <dbReference type="Proteomes" id="UP001446871"/>
    </source>
</evidence>
<feature type="domain" description="Histone acetyl transferase HAT1 N-terminal" evidence="9">
    <location>
        <begin position="5"/>
        <end position="160"/>
    </location>
</feature>
<evidence type="ECO:0000256" key="4">
    <source>
        <dbReference type="ARBA" id="ARBA00022679"/>
    </source>
</evidence>
<dbReference type="PANTHER" id="PTHR12046">
    <property type="entry name" value="HISTONE ACETYLTRANSFERASE TYPE B CATALYTIC SUBUNIT"/>
    <property type="match status" value="1"/>
</dbReference>
<dbReference type="Pfam" id="PF10394">
    <property type="entry name" value="Hat1_N"/>
    <property type="match status" value="1"/>
</dbReference>
<evidence type="ECO:0000256" key="2">
    <source>
        <dbReference type="ARBA" id="ARBA00013184"/>
    </source>
</evidence>
<evidence type="ECO:0000256" key="1">
    <source>
        <dbReference type="ARBA" id="ARBA00010543"/>
    </source>
</evidence>
<feature type="region of interest" description="Disordered" evidence="8">
    <location>
        <begin position="468"/>
        <end position="504"/>
    </location>
</feature>
<evidence type="ECO:0000259" key="9">
    <source>
        <dbReference type="Pfam" id="PF10394"/>
    </source>
</evidence>
<dbReference type="InterPro" id="IPR019467">
    <property type="entry name" value="Hat1_N"/>
</dbReference>
<dbReference type="InterPro" id="IPR017380">
    <property type="entry name" value="Hist_AcTrfase_B-typ_cat-su"/>
</dbReference>
<dbReference type="Gene3D" id="3.90.360.10">
    <property type="entry name" value="Histone acetyl transferase 1 (HAT1), N-terminal domain"/>
    <property type="match status" value="1"/>
</dbReference>
<sequence length="504" mass="57026">MEEEWTSDANEAFTISLVTPSDSGLKKTDSFNPKFTYAVFENEQIFGYKGLKVNLTYNATDMRPNLSVSCIKKFKTVGEAEAVDIPQIMKEFLPGVAFHKKIDFELAVKQTPTSWTPPGELVNTIERDGETYEVWKGSLADLAVNQLVKRIQLLVLFYIEGGSYIGEDADGKDEPDYSLARWSVFFLYKKPSTANEHYVFQGYSTVYHFWLFQTLTPPTSPGKTPALLEPEPKKNESWELPSGDYPYTELPHRARISQFLVLPPFQGKGAGAMLYNTIFNLQSKDESTKEITVEDPNEAFDLLRDLCDMKYLRKNFPEFANLAVNPDIAVADKGAVLHHSTQISNKNSGASASAKGIVDVDALEELRLRVKIAPRQFWRLVEMHLMSKLPLSVQPLPDDEEVERPAASKANKHAYMLWRILLKQRLYRRNASILGEFEVTERIIKLNDTLENVEWEYARILQRLNAPMPGVDPKANGASAFLGKRKPEGEEEGPSSKKARVDDE</sequence>
<evidence type="ECO:0000256" key="5">
    <source>
        <dbReference type="ARBA" id="ARBA00023315"/>
    </source>
</evidence>
<keyword evidence="7" id="KW-0539">Nucleus</keyword>
<evidence type="ECO:0000256" key="8">
    <source>
        <dbReference type="SAM" id="MobiDB-lite"/>
    </source>
</evidence>
<dbReference type="EMBL" id="JAQQWM010000009">
    <property type="protein sequence ID" value="KAK8047341.1"/>
    <property type="molecule type" value="Genomic_DNA"/>
</dbReference>
<dbReference type="Proteomes" id="UP001446871">
    <property type="component" value="Unassembled WGS sequence"/>
</dbReference>
<evidence type="ECO:0000256" key="3">
    <source>
        <dbReference type="ARBA" id="ARBA00021268"/>
    </source>
</evidence>
<comment type="subcellular location">
    <subcellularLocation>
        <location evidence="7">Cytoplasm</location>
    </subcellularLocation>
    <subcellularLocation>
        <location evidence="7">Nucleus</location>
    </subcellularLocation>
</comment>
<keyword evidence="7" id="KW-0963">Cytoplasm</keyword>
<comment type="subunit">
    <text evidence="7">Component of the HAT-B complex composed of at least HAT1 and HAT2. The HAT-B complex binds to histone H4 tail.</text>
</comment>
<dbReference type="EC" id="2.3.1.48" evidence="2 7"/>
<keyword evidence="4 7" id="KW-0808">Transferase</keyword>